<accession>A0A552ICK0</accession>
<evidence type="ECO:0000313" key="2">
    <source>
        <dbReference type="Proteomes" id="UP000319191"/>
    </source>
</evidence>
<dbReference type="Proteomes" id="UP000319191">
    <property type="component" value="Unassembled WGS sequence"/>
</dbReference>
<reference evidence="1 2" key="1">
    <citation type="submission" date="2019-01" db="EMBL/GenBank/DDBJ databases">
        <title>Coherence of Microcystis species and biogeography revealed through population genomics.</title>
        <authorList>
            <person name="Perez-Carrascal O.M."/>
            <person name="Terrat Y."/>
            <person name="Giani A."/>
            <person name="Fortin N."/>
            <person name="Tromas N."/>
            <person name="Shapiro B.J."/>
        </authorList>
    </citation>
    <scope>NUCLEOTIDE SEQUENCE [LARGE SCALE GENOMIC DNA]</scope>
    <source>
        <strain evidence="1">Mn_MB_F_20050700_S1D</strain>
    </source>
</reference>
<comment type="caution">
    <text evidence="1">The sequence shown here is derived from an EMBL/GenBank/DDBJ whole genome shotgun (WGS) entry which is preliminary data.</text>
</comment>
<protein>
    <submittedName>
        <fullName evidence="1">Uncharacterized protein</fullName>
    </submittedName>
</protein>
<proteinExistence type="predicted"/>
<dbReference type="AlphaFoldDB" id="A0A552ICK0"/>
<evidence type="ECO:0000313" key="1">
    <source>
        <dbReference type="EMBL" id="TRU81187.1"/>
    </source>
</evidence>
<name>A0A552ICK0_9CHRO</name>
<dbReference type="EMBL" id="SFAV01000340">
    <property type="protein sequence ID" value="TRU81187.1"/>
    <property type="molecule type" value="Genomic_DNA"/>
</dbReference>
<gene>
    <name evidence="1" type="ORF">EWV54_24435</name>
</gene>
<organism evidence="1 2">
    <name type="scientific">Microcystis novacekii Mn_MB_F_20050700_S1D</name>
    <dbReference type="NCBI Taxonomy" id="2486266"/>
    <lineage>
        <taxon>Bacteria</taxon>
        <taxon>Bacillati</taxon>
        <taxon>Cyanobacteriota</taxon>
        <taxon>Cyanophyceae</taxon>
        <taxon>Oscillatoriophycideae</taxon>
        <taxon>Chroococcales</taxon>
        <taxon>Microcystaceae</taxon>
        <taxon>Microcystis</taxon>
    </lineage>
</organism>
<sequence length="106" mass="12070">MDEINDFDIFGYTTLLQKPLFFALKGENVETLRLGMVVELRGDSRGFVPSGFEHGERAIITAFAEPYKEGREDHIVRVGNLRHSGWVKPWNVSILEFHGSVDYLEG</sequence>